<dbReference type="PANTHER" id="PTHR22803">
    <property type="entry name" value="MANNOSE, PHOSPHOLIPASE, LECTIN RECEPTOR RELATED"/>
    <property type="match status" value="1"/>
</dbReference>
<dbReference type="FunFam" id="3.10.100.10:FF:000109">
    <property type="entry name" value="Uncharacterized protein"/>
    <property type="match status" value="1"/>
</dbReference>
<keyword evidence="7" id="KW-0675">Receptor</keyword>
<keyword evidence="4" id="KW-0732">Signal</keyword>
<dbReference type="InterPro" id="IPR016187">
    <property type="entry name" value="CTDL_fold"/>
</dbReference>
<feature type="compositionally biased region" description="Polar residues" evidence="2">
    <location>
        <begin position="2118"/>
        <end position="2135"/>
    </location>
</feature>
<dbReference type="Gene3D" id="3.10.100.10">
    <property type="entry name" value="Mannose-Binding Protein A, subunit A"/>
    <property type="match status" value="13"/>
</dbReference>
<feature type="domain" description="C-type lectin" evidence="5">
    <location>
        <begin position="1103"/>
        <end position="1223"/>
    </location>
</feature>
<dbReference type="InterPro" id="IPR022041">
    <property type="entry name" value="Methyltransf_FA"/>
</dbReference>
<feature type="transmembrane region" description="Helical" evidence="3">
    <location>
        <begin position="2145"/>
        <end position="2167"/>
    </location>
</feature>
<dbReference type="Pfam" id="PF12248">
    <property type="entry name" value="Methyltransf_FA"/>
    <property type="match status" value="1"/>
</dbReference>
<dbReference type="InterPro" id="IPR016186">
    <property type="entry name" value="C-type_lectin-like/link_sf"/>
</dbReference>
<dbReference type="InterPro" id="IPR001304">
    <property type="entry name" value="C-type_lectin-like"/>
</dbReference>
<keyword evidence="8" id="KW-1185">Reference proteome</keyword>
<gene>
    <name evidence="7" type="ORF">HOLleu_20280</name>
</gene>
<dbReference type="SMART" id="SM00034">
    <property type="entry name" value="CLECT"/>
    <property type="match status" value="13"/>
</dbReference>
<feature type="domain" description="C-type lectin" evidence="5">
    <location>
        <begin position="32"/>
        <end position="150"/>
    </location>
</feature>
<reference evidence="7" key="1">
    <citation type="submission" date="2021-10" db="EMBL/GenBank/DDBJ databases">
        <title>Tropical sea cucumber genome reveals ecological adaptation and Cuvierian tubules defense mechanism.</title>
        <authorList>
            <person name="Chen T."/>
        </authorList>
    </citation>
    <scope>NUCLEOTIDE SEQUENCE</scope>
    <source>
        <strain evidence="7">Nanhai2018</strain>
        <tissue evidence="7">Muscle</tissue>
    </source>
</reference>
<dbReference type="Pfam" id="PF00059">
    <property type="entry name" value="Lectin_C"/>
    <property type="match status" value="13"/>
</dbReference>
<feature type="domain" description="Apple" evidence="6">
    <location>
        <begin position="859"/>
        <end position="944"/>
    </location>
</feature>
<feature type="domain" description="C-type lectin" evidence="5">
    <location>
        <begin position="955"/>
        <end position="1074"/>
    </location>
</feature>
<dbReference type="FunFam" id="3.10.100.10:FF:000025">
    <property type="entry name" value="Mannose receptor C-type 1"/>
    <property type="match status" value="1"/>
</dbReference>
<keyword evidence="1" id="KW-1015">Disulfide bond</keyword>
<proteinExistence type="predicted"/>
<feature type="chain" id="PRO_5040211521" evidence="4">
    <location>
        <begin position="23"/>
        <end position="2215"/>
    </location>
</feature>
<name>A0A9Q1C187_HOLLE</name>
<feature type="signal peptide" evidence="4">
    <location>
        <begin position="1"/>
        <end position="22"/>
    </location>
</feature>
<evidence type="ECO:0000256" key="3">
    <source>
        <dbReference type="SAM" id="Phobius"/>
    </source>
</evidence>
<dbReference type="InterPro" id="IPR003609">
    <property type="entry name" value="Pan_app"/>
</dbReference>
<keyword evidence="3" id="KW-1133">Transmembrane helix</keyword>
<dbReference type="EMBL" id="JAIZAY010000009">
    <property type="protein sequence ID" value="KAJ8036335.1"/>
    <property type="molecule type" value="Genomic_DNA"/>
</dbReference>
<keyword evidence="3" id="KW-0472">Membrane</keyword>
<dbReference type="PROSITE" id="PS00615">
    <property type="entry name" value="C_TYPE_LECTIN_1"/>
    <property type="match status" value="10"/>
</dbReference>
<dbReference type="OrthoDB" id="441660at2759"/>
<evidence type="ECO:0000313" key="7">
    <source>
        <dbReference type="EMBL" id="KAJ8036335.1"/>
    </source>
</evidence>
<feature type="region of interest" description="Disordered" evidence="2">
    <location>
        <begin position="2114"/>
        <end position="2135"/>
    </location>
</feature>
<feature type="domain" description="C-type lectin" evidence="5">
    <location>
        <begin position="447"/>
        <end position="565"/>
    </location>
</feature>
<dbReference type="SUPFAM" id="SSF56436">
    <property type="entry name" value="C-type lectin-like"/>
    <property type="match status" value="13"/>
</dbReference>
<evidence type="ECO:0000313" key="8">
    <source>
        <dbReference type="Proteomes" id="UP001152320"/>
    </source>
</evidence>
<feature type="domain" description="C-type lectin" evidence="5">
    <location>
        <begin position="1699"/>
        <end position="1821"/>
    </location>
</feature>
<feature type="domain" description="C-type lectin" evidence="5">
    <location>
        <begin position="1845"/>
        <end position="1958"/>
    </location>
</feature>
<feature type="domain" description="C-type lectin" evidence="5">
    <location>
        <begin position="168"/>
        <end position="287"/>
    </location>
</feature>
<feature type="domain" description="C-type lectin" evidence="5">
    <location>
        <begin position="1248"/>
        <end position="1365"/>
    </location>
</feature>
<feature type="domain" description="C-type lectin" evidence="5">
    <location>
        <begin position="1398"/>
        <end position="1520"/>
    </location>
</feature>
<accession>A0A9Q1C187</accession>
<comment type="caution">
    <text evidence="7">The sequence shown here is derived from an EMBL/GenBank/DDBJ whole genome shotgun (WGS) entry which is preliminary data.</text>
</comment>
<dbReference type="SUPFAM" id="SSF57414">
    <property type="entry name" value="Hairpin loop containing domain-like"/>
    <property type="match status" value="1"/>
</dbReference>
<feature type="domain" description="C-type lectin" evidence="5">
    <location>
        <begin position="1982"/>
        <end position="2101"/>
    </location>
</feature>
<dbReference type="InterPro" id="IPR050111">
    <property type="entry name" value="C-type_lectin/snaclec_domain"/>
</dbReference>
<dbReference type="PROSITE" id="PS50948">
    <property type="entry name" value="PAN"/>
    <property type="match status" value="1"/>
</dbReference>
<keyword evidence="3" id="KW-0812">Transmembrane</keyword>
<dbReference type="CDD" id="cd00037">
    <property type="entry name" value="CLECT"/>
    <property type="match status" value="7"/>
</dbReference>
<feature type="domain" description="C-type lectin" evidence="5">
    <location>
        <begin position="1552"/>
        <end position="1671"/>
    </location>
</feature>
<evidence type="ECO:0000259" key="5">
    <source>
        <dbReference type="PROSITE" id="PS50041"/>
    </source>
</evidence>
<dbReference type="PROSITE" id="PS50041">
    <property type="entry name" value="C_TYPE_LECTIN_2"/>
    <property type="match status" value="13"/>
</dbReference>
<dbReference type="SMART" id="SM00473">
    <property type="entry name" value="PAN_AP"/>
    <property type="match status" value="1"/>
</dbReference>
<dbReference type="CDD" id="cd01099">
    <property type="entry name" value="PAN_AP_HGF"/>
    <property type="match status" value="1"/>
</dbReference>
<feature type="domain" description="C-type lectin" evidence="5">
    <location>
        <begin position="300"/>
        <end position="421"/>
    </location>
</feature>
<dbReference type="Proteomes" id="UP001152320">
    <property type="component" value="Chromosome 9"/>
</dbReference>
<organism evidence="7 8">
    <name type="scientific">Holothuria leucospilota</name>
    <name type="common">Black long sea cucumber</name>
    <name type="synonym">Mertensiothuria leucospilota</name>
    <dbReference type="NCBI Taxonomy" id="206669"/>
    <lineage>
        <taxon>Eukaryota</taxon>
        <taxon>Metazoa</taxon>
        <taxon>Echinodermata</taxon>
        <taxon>Eleutherozoa</taxon>
        <taxon>Echinozoa</taxon>
        <taxon>Holothuroidea</taxon>
        <taxon>Aspidochirotacea</taxon>
        <taxon>Aspidochirotida</taxon>
        <taxon>Holothuriidae</taxon>
        <taxon>Holothuria</taxon>
    </lineage>
</organism>
<evidence type="ECO:0000256" key="4">
    <source>
        <dbReference type="SAM" id="SignalP"/>
    </source>
</evidence>
<dbReference type="Gene3D" id="3.50.4.10">
    <property type="entry name" value="Hepatocyte Growth Factor"/>
    <property type="match status" value="1"/>
</dbReference>
<dbReference type="Pfam" id="PF00024">
    <property type="entry name" value="PAN_1"/>
    <property type="match status" value="1"/>
</dbReference>
<protein>
    <submittedName>
        <fullName evidence="7">Macrophage mannose receptor 1</fullName>
    </submittedName>
</protein>
<sequence length="2215" mass="247350">MAYKGAALIVLWTFAFVSIVSSQTCSSGWSYITGRCYKQYEVTKSWYEARQACQNHGGDLAVIKSTDLQNALTLMLFGQLGSYWIGLQYNATASDFIWIDSTPLDPSVARWSPPDEPNNVGNGEDCVEMYGTTGLWNDAACGSGGKYICERRTDVLKKCDEDNGWVSATDKCYKFYNDPQNWEGAKTYCRKVDGDLVDVNSAEEQNVVTATSLSGNTFWIGLTNKDYSADVYMWSTGAQLTYTNWGTNEPASRHFNEGGDCAEVLDTATKGEWNTAKCTDSKGFMCERNQGTCPSGWRIHKGNCYQFNSNMQLTYTDAKHICEAQGTFLVSIFSGEENDYIVSQFEDLVNIGINDIWIGMADYPTDGVFIWSDNSAVTYTNWKQNEPFNSPTQHDCGMILTDSNGQWNTDNCFGLKAYVCKVRAGQSVYPISPNLPVGVCPAGWNLYRDSCYYSDTSQLNWNSAETYCTNQNAHLVAINDEDEQSYISMRVAGIGVDTWIGLHDTGNRDNYVWTDGSSLDIDNWADGNPNYPPSGEACVAAKAQDSMEGQWDDMGCTTNKPYICEKPKACETLTTYSTDTNFYYRYHPSPLPSNRVEFEVKAESDVHVSLTSSNTGQGQMYEIIIGGWTNTQSVIRLCGSCKHETEVSTVGILSGSEFRGFWITYESDGYISVGKYGEGIPFMEWTDPNPFTVSYIGYSTGYGFQGEFKFCNLDAGSSQTGSILPTAAFDPRCGTGWEYDSMTGNCYLFKPNSYKSWADAEFECNKGGGNLVSISGLEEMSYINSRLVLITESLLWIGGTDASREGGWMWSDNSAFRYLNWASGEPNNAGEEGEHCAEMYVSSGMWNDVDCNKALGYICKKNGYLVDHFTVQHNMYIDGYDNLQLSDTFPEDCAEQCVQQTAFTCRSFEYNTETMQCSLSDASVVFSGAQLSYVENVDYYERPVEDQCIPGWDLFQSKCYFFDKYAKKTWYEARSECQEGGGDLALSKTQDVNQYLLSQIVSFDGYYWFGLHDLSDEGDFEWVDGTKLIDTGFTRWDLRQPDNYGEAGEDCVVMWTSGLWNDWPCTNKGGLMCDQDAVYDVSYPEVTPTLPPVYRCPNGWQTFRDNCYLIQSNVGNWQEARDQCRSMGADLASIDNSAENDYLAALVTQSGITGPLTHVWIGLNDLRVSLYFEWSDGSDVVFTYWNDNEPNNFLGANEDCVEMVGGGAWNDERCISRNPSICEMTKKIIEGTAPPVTSSGCDVGWVAYDSSCYGLTGKISADWTTAQSRCEDLGGKLASIKDRYEQTVVTSLLSSENGNPIWIGLNDLIVAGEYHWSDGTGVTYTNWDYLEPQENNGNCVAATSGLVAGLWQVKDCSSRYDYLCEVVRDGYTAAPTVTPPRNPTPPNDDNCADGWIGYGDKCFRVYDFGDKTRNMRTWQIALSQCRLVGGDLASFHSADEEDYIKNRIGNIENGFWIGLHDRSSETGFEWSDGSVVDYVAWDDGEPNNKGTIGEDCVELYFNGRGWNDKECTALRSWICQIDRGRVPINTPSPPPSLPSYTPCPTANDWVLEGDYCYYFSAGANVRLGWNDANAWCMQNGGYLTSIHSDDEQDKVFYYASTYTYTDHWIGIREYDIEGTYVWADKTPLDYQHWREGEPNDANGEEQCGEMRTTDGFWNDLNCGDYQPFICKRVYHETIPKTHAPTEPPTGYCPSGWDQYGYRCYKIYGYSQSERRSWYDGRDNCQVQGGDLVIIHSQEIQSFIISKMQEVGFPIYIGLSDITNRGQFRWVDGTPVDYTNWDGREPNEVGGEEDCVEMLFGYGEVGRWNDIGCDGSKGYICQRSIDEAYPQQPPDDNDCDTGYVPYYDSCFKLLTSTSDFATAAATCQNDGYYLASIHDEFEQAFVETLMYSKTGNPVWIGMREDNFGEFTWVDGWPTYYTNWAFQEPSDMPGEGCAIITAEGTWDNTRCSDNYGAVCKYTSLVKPTNPPDTPGTCPDNWIAYGNDCFLVRASPLDLASFPEAQFICRGYGAELASIHSSLENKLIFDAITITLTDVWLGMDRTLEGPFKWVDGTPVDYLNWAPSEPSYKNGDIDELCVEMYPGSGWWNDRECLQKQGFVCRASKYALNPTNPPVITGTKVTEPSGSTVKNTKGTAEQTGLSPGGIAGIVIAIIAVICLASVVIFFFITRKSSPSVAKTPGLPPSVGFDNALYSSGEKEGKVQIGSLDPTALDEQI</sequence>
<dbReference type="InterPro" id="IPR018378">
    <property type="entry name" value="C-type_lectin_CS"/>
</dbReference>
<feature type="domain" description="C-type lectin" evidence="5">
    <location>
        <begin position="742"/>
        <end position="860"/>
    </location>
</feature>
<evidence type="ECO:0000256" key="2">
    <source>
        <dbReference type="SAM" id="MobiDB-lite"/>
    </source>
</evidence>
<evidence type="ECO:0000259" key="6">
    <source>
        <dbReference type="PROSITE" id="PS50948"/>
    </source>
</evidence>
<evidence type="ECO:0000256" key="1">
    <source>
        <dbReference type="ARBA" id="ARBA00023157"/>
    </source>
</evidence>